<comment type="caution">
    <text evidence="2">The sequence shown here is derived from an EMBL/GenBank/DDBJ whole genome shotgun (WGS) entry which is preliminary data.</text>
</comment>
<organism evidence="2 3">
    <name type="scientific">Tritrichomonas musculus</name>
    <dbReference type="NCBI Taxonomy" id="1915356"/>
    <lineage>
        <taxon>Eukaryota</taxon>
        <taxon>Metamonada</taxon>
        <taxon>Parabasalia</taxon>
        <taxon>Tritrichomonadida</taxon>
        <taxon>Tritrichomonadidae</taxon>
        <taxon>Tritrichomonas</taxon>
    </lineage>
</organism>
<reference evidence="2 3" key="1">
    <citation type="submission" date="2024-04" db="EMBL/GenBank/DDBJ databases">
        <title>Tritrichomonas musculus Genome.</title>
        <authorList>
            <person name="Alves-Ferreira E."/>
            <person name="Grigg M."/>
            <person name="Lorenzi H."/>
            <person name="Galac M."/>
        </authorList>
    </citation>
    <scope>NUCLEOTIDE SEQUENCE [LARGE SCALE GENOMIC DNA]</scope>
    <source>
        <strain evidence="2 3">EAF2021</strain>
    </source>
</reference>
<feature type="coiled-coil region" evidence="1">
    <location>
        <begin position="5"/>
        <end position="94"/>
    </location>
</feature>
<dbReference type="EMBL" id="JAPFFF010000009">
    <property type="protein sequence ID" value="KAK8881852.1"/>
    <property type="molecule type" value="Genomic_DNA"/>
</dbReference>
<keyword evidence="3" id="KW-1185">Reference proteome</keyword>
<keyword evidence="1" id="KW-0175">Coiled coil</keyword>
<gene>
    <name evidence="2" type="ORF">M9Y10_044488</name>
</gene>
<protein>
    <submittedName>
        <fullName evidence="2">Uncharacterized protein</fullName>
    </submittedName>
</protein>
<sequence length="206" mass="23945">MKSEIETLSAELKQLQSGNIELYEKLANLKKEKSELQKSKDEEVSDINIKIQIEAILEEQKKERAKRNSAQKTLESLVNDLKGIQNEIDAQKSIIQNSLMPVMCAEEEMTNQFYKDILNKCKEKPPTATNNFQKVEQLISQISKKSKEYIESQDEIEKYSRLIVINENPIPKASKLNSLLQFSDTLYIVNNEARRKRKNFFKLNFV</sequence>
<name>A0ABR2JUD0_9EUKA</name>
<evidence type="ECO:0000313" key="3">
    <source>
        <dbReference type="Proteomes" id="UP001470230"/>
    </source>
</evidence>
<evidence type="ECO:0000256" key="1">
    <source>
        <dbReference type="SAM" id="Coils"/>
    </source>
</evidence>
<proteinExistence type="predicted"/>
<accession>A0ABR2JUD0</accession>
<evidence type="ECO:0000313" key="2">
    <source>
        <dbReference type="EMBL" id="KAK8881852.1"/>
    </source>
</evidence>
<dbReference type="Proteomes" id="UP001470230">
    <property type="component" value="Unassembled WGS sequence"/>
</dbReference>